<sequence length="641" mass="70221">MEKTKKEIVIIGLILLMVIALIGVSYAAFRFTGEGTKVNSITTGSITMTYEETDNTISLNGALPTTDATGKKRLTEGEYFDFTVSSKIAGDVNINYEISAKDVTTSDRKIDGSNIKLYLTRLTDDGEEELMTPEVYNEETNANNFTGRPSGEMSLYTSSMNSSESNRYRIRMWVDEDYNPQGDGGNLQFSVQINVYGLDGNPEDLLPTVSEKLLASNLGDGSTYDDGVDTFITGEDPNNYIWYSGKLWRAVSVNNEAKTTKLVTQWNISAITYNPSNQTNFEGSYMEDWLNDTSVDGFLGNLRDYENFVVTDAVWDATLDATSLGSITRPNGTTTVSKAVGLLNIYEYQSSNNGEKNGYLNNGLNWWTLTPNSSSVVRVVYYNGDASSSTPTYSNGVRPSINLKSSVLIVDGNGTIDNPYRLEGDNDTSLSGTLLSSRYSGEYVRFGHDENNLYRIVSHETSGLTKITSAEPLKNSGTFITSAFGSSNSEVNYSTNSVIGTFLNGEYLTNYVGNAYSDMIEDSTTWYLGTVGSSDSYKLAKYTDTNMSSTVSTTTNAKVGLLRMGELMAGQFDRYGNNTSYWTLTPYSKYIVRYVTIYGGANYGAPTRSNGVRPSINLKSNVQITSGTGVKSDPFVISLGS</sequence>
<feature type="domain" description="DUF6273" evidence="2">
    <location>
        <begin position="335"/>
        <end position="405"/>
    </location>
</feature>
<dbReference type="Proteomes" id="UP000824232">
    <property type="component" value="Unassembled WGS sequence"/>
</dbReference>
<keyword evidence="1" id="KW-1133">Transmembrane helix</keyword>
<protein>
    <recommendedName>
        <fullName evidence="2">DUF6273 domain-containing protein</fullName>
    </recommendedName>
</protein>
<keyword evidence="1" id="KW-0472">Membrane</keyword>
<evidence type="ECO:0000313" key="3">
    <source>
        <dbReference type="EMBL" id="HIR59385.1"/>
    </source>
</evidence>
<gene>
    <name evidence="3" type="ORF">IAB38_04975</name>
</gene>
<feature type="transmembrane region" description="Helical" evidence="1">
    <location>
        <begin position="7"/>
        <end position="29"/>
    </location>
</feature>
<reference evidence="3" key="2">
    <citation type="journal article" date="2021" name="PeerJ">
        <title>Extensive microbial diversity within the chicken gut microbiome revealed by metagenomics and culture.</title>
        <authorList>
            <person name="Gilroy R."/>
            <person name="Ravi A."/>
            <person name="Getino M."/>
            <person name="Pursley I."/>
            <person name="Horton D.L."/>
            <person name="Alikhan N.F."/>
            <person name="Baker D."/>
            <person name="Gharbi K."/>
            <person name="Hall N."/>
            <person name="Watson M."/>
            <person name="Adriaenssens E.M."/>
            <person name="Foster-Nyarko E."/>
            <person name="Jarju S."/>
            <person name="Secka A."/>
            <person name="Antonio M."/>
            <person name="Oren A."/>
            <person name="Chaudhuri R.R."/>
            <person name="La Ragione R."/>
            <person name="Hildebrand F."/>
            <person name="Pallen M.J."/>
        </authorList>
    </citation>
    <scope>NUCLEOTIDE SEQUENCE</scope>
    <source>
        <strain evidence="3">CHK184-20233</strain>
    </source>
</reference>
<comment type="caution">
    <text evidence="3">The sequence shown here is derived from an EMBL/GenBank/DDBJ whole genome shotgun (WGS) entry which is preliminary data.</text>
</comment>
<evidence type="ECO:0000259" key="2">
    <source>
        <dbReference type="Pfam" id="PF19789"/>
    </source>
</evidence>
<accession>A0A9D1DUK5</accession>
<name>A0A9D1DUK5_9FIRM</name>
<dbReference type="InterPro" id="IPR046240">
    <property type="entry name" value="DUF6273"/>
</dbReference>
<dbReference type="Pfam" id="PF19789">
    <property type="entry name" value="DUF6273"/>
    <property type="match status" value="1"/>
</dbReference>
<evidence type="ECO:0000313" key="4">
    <source>
        <dbReference type="Proteomes" id="UP000824232"/>
    </source>
</evidence>
<organism evidence="3 4">
    <name type="scientific">Candidatus Onthousia excrementipullorum</name>
    <dbReference type="NCBI Taxonomy" id="2840884"/>
    <lineage>
        <taxon>Bacteria</taxon>
        <taxon>Bacillati</taxon>
        <taxon>Bacillota</taxon>
        <taxon>Bacilli</taxon>
        <taxon>Candidatus Onthousia</taxon>
    </lineage>
</organism>
<dbReference type="AlphaFoldDB" id="A0A9D1DUK5"/>
<evidence type="ECO:0000256" key="1">
    <source>
        <dbReference type="SAM" id="Phobius"/>
    </source>
</evidence>
<proteinExistence type="predicted"/>
<dbReference type="EMBL" id="DVHC01000052">
    <property type="protein sequence ID" value="HIR59385.1"/>
    <property type="molecule type" value="Genomic_DNA"/>
</dbReference>
<keyword evidence="1" id="KW-0812">Transmembrane</keyword>
<reference evidence="3" key="1">
    <citation type="submission" date="2020-10" db="EMBL/GenBank/DDBJ databases">
        <authorList>
            <person name="Gilroy R."/>
        </authorList>
    </citation>
    <scope>NUCLEOTIDE SEQUENCE</scope>
    <source>
        <strain evidence="3">CHK184-20233</strain>
    </source>
</reference>